<dbReference type="InterPro" id="IPR008969">
    <property type="entry name" value="CarboxyPept-like_regulatory"/>
</dbReference>
<reference evidence="10 11" key="1">
    <citation type="submission" date="2018-07" db="EMBL/GenBank/DDBJ databases">
        <title>Draft genome sequence of Ancylomarina sp. M1P.</title>
        <authorList>
            <person name="Yadav S."/>
            <person name="Villanueva L."/>
            <person name="Damste J.S.S."/>
        </authorList>
    </citation>
    <scope>NUCLEOTIDE SEQUENCE [LARGE SCALE GENOMIC DNA]</scope>
    <source>
        <strain evidence="10 11">M1P</strain>
    </source>
</reference>
<keyword evidence="2 7" id="KW-0813">Transport</keyword>
<evidence type="ECO:0000256" key="1">
    <source>
        <dbReference type="ARBA" id="ARBA00004571"/>
    </source>
</evidence>
<dbReference type="GO" id="GO:0009279">
    <property type="term" value="C:cell outer membrane"/>
    <property type="evidence" value="ECO:0007669"/>
    <property type="project" value="UniProtKB-SubCell"/>
</dbReference>
<keyword evidence="3 7" id="KW-1134">Transmembrane beta strand</keyword>
<gene>
    <name evidence="10" type="ORF">DWB61_02615</name>
</gene>
<dbReference type="EMBL" id="QQWG01000002">
    <property type="protein sequence ID" value="RRG24025.1"/>
    <property type="molecule type" value="Genomic_DNA"/>
</dbReference>
<dbReference type="Proteomes" id="UP000285794">
    <property type="component" value="Unassembled WGS sequence"/>
</dbReference>
<comment type="subcellular location">
    <subcellularLocation>
        <location evidence="1 7">Cell outer membrane</location>
        <topology evidence="1 7">Multi-pass membrane protein</topology>
    </subcellularLocation>
</comment>
<keyword evidence="4 7" id="KW-0812">Transmembrane</keyword>
<evidence type="ECO:0000259" key="9">
    <source>
        <dbReference type="Pfam" id="PF07715"/>
    </source>
</evidence>
<keyword evidence="8" id="KW-0732">Signal</keyword>
<evidence type="ECO:0000256" key="4">
    <source>
        <dbReference type="ARBA" id="ARBA00022692"/>
    </source>
</evidence>
<feature type="chain" id="PRO_5018995196" evidence="8">
    <location>
        <begin position="20"/>
        <end position="989"/>
    </location>
</feature>
<evidence type="ECO:0000313" key="11">
    <source>
        <dbReference type="Proteomes" id="UP000285794"/>
    </source>
</evidence>
<keyword evidence="6 7" id="KW-0998">Cell outer membrane</keyword>
<evidence type="ECO:0000256" key="6">
    <source>
        <dbReference type="ARBA" id="ARBA00023237"/>
    </source>
</evidence>
<dbReference type="InterPro" id="IPR039426">
    <property type="entry name" value="TonB-dep_rcpt-like"/>
</dbReference>
<name>A0A425Y6Q1_9BACT</name>
<dbReference type="AlphaFoldDB" id="A0A425Y6Q1"/>
<feature type="signal peptide" evidence="8">
    <location>
        <begin position="1"/>
        <end position="19"/>
    </location>
</feature>
<dbReference type="InterPro" id="IPR023996">
    <property type="entry name" value="TonB-dep_OMP_SusC/RagA"/>
</dbReference>
<dbReference type="PROSITE" id="PS52016">
    <property type="entry name" value="TONB_DEPENDENT_REC_3"/>
    <property type="match status" value="1"/>
</dbReference>
<dbReference type="NCBIfam" id="TIGR04057">
    <property type="entry name" value="SusC_RagA_signa"/>
    <property type="match status" value="1"/>
</dbReference>
<accession>A0A425Y6Q1</accession>
<evidence type="ECO:0000256" key="5">
    <source>
        <dbReference type="ARBA" id="ARBA00023136"/>
    </source>
</evidence>
<comment type="caution">
    <text evidence="10">The sequence shown here is derived from an EMBL/GenBank/DDBJ whole genome shotgun (WGS) entry which is preliminary data.</text>
</comment>
<dbReference type="NCBIfam" id="TIGR04056">
    <property type="entry name" value="OMP_RagA_SusC"/>
    <property type="match status" value="1"/>
</dbReference>
<evidence type="ECO:0000313" key="10">
    <source>
        <dbReference type="EMBL" id="RRG24025.1"/>
    </source>
</evidence>
<evidence type="ECO:0000256" key="7">
    <source>
        <dbReference type="PROSITE-ProRule" id="PRU01360"/>
    </source>
</evidence>
<dbReference type="Gene3D" id="2.40.170.20">
    <property type="entry name" value="TonB-dependent receptor, beta-barrel domain"/>
    <property type="match status" value="1"/>
</dbReference>
<dbReference type="Gene3D" id="2.60.40.1120">
    <property type="entry name" value="Carboxypeptidase-like, regulatory domain"/>
    <property type="match status" value="1"/>
</dbReference>
<dbReference type="Pfam" id="PF13715">
    <property type="entry name" value="CarbopepD_reg_2"/>
    <property type="match status" value="1"/>
</dbReference>
<sequence>MKRFFLILLATLLCNVLWAQDFTVTGKVSSREDIAGIPGVSVTIKGTTHGTTTDINGNYSINTNPASILVFSFVGMTTQEVAVNNQNPINVTLLSSTTGLDEVVVVGYGVQTKSDITGSIVGVKGDQLKNSSSLSPMQSIQGKLAGVQIVNSSAPGSAPTIRIRGAGTMKGGADPLYVVDGIITGDVRNINQADIVSVDILKDASSASIYGVRGANGVIIITTKSGTKGKMEVNLSSKVGVHSIINDVKMANSKLFADYSNEAAAYDNQEAPYDLSKIKYNTDWMDAITRQSFTQEHNLSINGGSDKNTYFFSLGYMEDQGILKNNDYSRLSIRLNNTYKLSDKVKVGNNLSLSRYKSNNAPYSAFTDAYRQSPTVPVHDEDGKYGFSIRNNVGNPVASLDYTNSEAWGTRIQGSVFAELKPLKRLTFKTTISVDASYSKDRSYTPVYEVSSNQKSENSSLSTGRGEYATWIWDNILSYSFKFNEKHDFKLMAGTTAEKTETSWLGGSRQNIPEQSQYWYLDAGDIKTATNGNGGDIFSRNSYLGRLNYAFDNKYLLTATLRRDGSSKISPDERWGTFPSVGLGWRISEESFMQDIQWLDNLKLRTSWGKLGNDNIPSGAFIVNMYNADYVFGDTQTYTAGRNVDSIKDLGLKWEVTSEYDLGLEFSFLNNKITGEIDYYNKLTTDALIDAPIDVIFGKGAILTNKADIRNQGFEIAVNWREEINSDLNFTVGVNLTHNKNSLENIAGGLPITSGDLGNGQVTTRTEEGEELGSFWVYKTDGIFQSQAEIDAYTNENGEKIQADAKPGDFRLKDTNGDGQLNDEDREYMGSYQPKFYYGFNAGVNYKNFDFQIDFYGNAGNKIYNGKKAQRWGNENIEASLAGRWTVNNPSNTIPRASNNVPVASSYYVESGSYLKINNITLGYSLPRTWLNTVGLEKVRCYMTAVNPVIWQDYSGYTPELPGGTLNSGIELNAYPTAATYLLGVNITF</sequence>
<evidence type="ECO:0000256" key="2">
    <source>
        <dbReference type="ARBA" id="ARBA00022448"/>
    </source>
</evidence>
<dbReference type="Gene3D" id="2.170.130.10">
    <property type="entry name" value="TonB-dependent receptor, plug domain"/>
    <property type="match status" value="1"/>
</dbReference>
<keyword evidence="10" id="KW-0675">Receptor</keyword>
<comment type="similarity">
    <text evidence="7">Belongs to the TonB-dependent receptor family.</text>
</comment>
<protein>
    <submittedName>
        <fullName evidence="10">TonB-dependent receptor</fullName>
    </submittedName>
</protein>
<dbReference type="InterPro" id="IPR012910">
    <property type="entry name" value="Plug_dom"/>
</dbReference>
<keyword evidence="5 7" id="KW-0472">Membrane</keyword>
<evidence type="ECO:0000256" key="8">
    <source>
        <dbReference type="SAM" id="SignalP"/>
    </source>
</evidence>
<dbReference type="InterPro" id="IPR037066">
    <property type="entry name" value="Plug_dom_sf"/>
</dbReference>
<dbReference type="SUPFAM" id="SSF49464">
    <property type="entry name" value="Carboxypeptidase regulatory domain-like"/>
    <property type="match status" value="1"/>
</dbReference>
<keyword evidence="11" id="KW-1185">Reference proteome</keyword>
<evidence type="ECO:0000256" key="3">
    <source>
        <dbReference type="ARBA" id="ARBA00022452"/>
    </source>
</evidence>
<dbReference type="OrthoDB" id="1109428at2"/>
<dbReference type="InterPro" id="IPR036942">
    <property type="entry name" value="Beta-barrel_TonB_sf"/>
</dbReference>
<dbReference type="InterPro" id="IPR023997">
    <property type="entry name" value="TonB-dep_OMP_SusC/RagA_CS"/>
</dbReference>
<dbReference type="Pfam" id="PF07715">
    <property type="entry name" value="Plug"/>
    <property type="match status" value="1"/>
</dbReference>
<organism evidence="10 11">
    <name type="scientific">Ancylomarina euxinus</name>
    <dbReference type="NCBI Taxonomy" id="2283627"/>
    <lineage>
        <taxon>Bacteria</taxon>
        <taxon>Pseudomonadati</taxon>
        <taxon>Bacteroidota</taxon>
        <taxon>Bacteroidia</taxon>
        <taxon>Marinilabiliales</taxon>
        <taxon>Marinifilaceae</taxon>
        <taxon>Ancylomarina</taxon>
    </lineage>
</organism>
<dbReference type="SUPFAM" id="SSF56935">
    <property type="entry name" value="Porins"/>
    <property type="match status" value="1"/>
</dbReference>
<feature type="domain" description="TonB-dependent receptor plug" evidence="9">
    <location>
        <begin position="113"/>
        <end position="218"/>
    </location>
</feature>
<dbReference type="RefSeq" id="WP_125029338.1">
    <property type="nucleotide sequence ID" value="NZ_JAPXVP010000002.1"/>
</dbReference>
<proteinExistence type="inferred from homology"/>